<reference evidence="6" key="1">
    <citation type="submission" date="2022-07" db="EMBL/GenBank/DDBJ databases">
        <title>Sphingomonas sp. nov., a novel bacterium isolated from the north slope of the Mount Everest.</title>
        <authorList>
            <person name="Cui X."/>
            <person name="Liu Y."/>
        </authorList>
    </citation>
    <scope>NUCLEOTIDE SEQUENCE</scope>
    <source>
        <strain evidence="6">S5-59</strain>
    </source>
</reference>
<dbReference type="CDD" id="cd00038">
    <property type="entry name" value="CAP_ED"/>
    <property type="match status" value="1"/>
</dbReference>
<dbReference type="PANTHER" id="PTHR24567">
    <property type="entry name" value="CRP FAMILY TRANSCRIPTIONAL REGULATORY PROTEIN"/>
    <property type="match status" value="1"/>
</dbReference>
<evidence type="ECO:0000256" key="3">
    <source>
        <dbReference type="ARBA" id="ARBA00023163"/>
    </source>
</evidence>
<dbReference type="PROSITE" id="PS50042">
    <property type="entry name" value="CNMP_BINDING_3"/>
    <property type="match status" value="1"/>
</dbReference>
<dbReference type="InterPro" id="IPR018490">
    <property type="entry name" value="cNMP-bd_dom_sf"/>
</dbReference>
<accession>A0ABY5LA00</accession>
<dbReference type="InterPro" id="IPR036388">
    <property type="entry name" value="WH-like_DNA-bd_sf"/>
</dbReference>
<name>A0ABY5LA00_9SPHN</name>
<keyword evidence="7" id="KW-1185">Reference proteome</keyword>
<dbReference type="EMBL" id="CP101740">
    <property type="protein sequence ID" value="UUL83257.1"/>
    <property type="molecule type" value="Genomic_DNA"/>
</dbReference>
<dbReference type="Gene3D" id="1.10.10.10">
    <property type="entry name" value="Winged helix-like DNA-binding domain superfamily/Winged helix DNA-binding domain"/>
    <property type="match status" value="1"/>
</dbReference>
<organism evidence="6 7">
    <name type="scientific">Sphingomonas qomolangmaensis</name>
    <dbReference type="NCBI Taxonomy" id="2918765"/>
    <lineage>
        <taxon>Bacteria</taxon>
        <taxon>Pseudomonadati</taxon>
        <taxon>Pseudomonadota</taxon>
        <taxon>Alphaproteobacteria</taxon>
        <taxon>Sphingomonadales</taxon>
        <taxon>Sphingomonadaceae</taxon>
        <taxon>Sphingomonas</taxon>
    </lineage>
</organism>
<dbReference type="SUPFAM" id="SSF46785">
    <property type="entry name" value="Winged helix' DNA-binding domain"/>
    <property type="match status" value="1"/>
</dbReference>
<dbReference type="Gene3D" id="2.60.120.10">
    <property type="entry name" value="Jelly Rolls"/>
    <property type="match status" value="1"/>
</dbReference>
<evidence type="ECO:0000259" key="5">
    <source>
        <dbReference type="PROSITE" id="PS51063"/>
    </source>
</evidence>
<dbReference type="InterPro" id="IPR050397">
    <property type="entry name" value="Env_Response_Regulators"/>
</dbReference>
<dbReference type="Pfam" id="PF00027">
    <property type="entry name" value="cNMP_binding"/>
    <property type="match status" value="1"/>
</dbReference>
<dbReference type="PROSITE" id="PS51063">
    <property type="entry name" value="HTH_CRP_2"/>
    <property type="match status" value="1"/>
</dbReference>
<dbReference type="InterPro" id="IPR012318">
    <property type="entry name" value="HTH_CRP"/>
</dbReference>
<dbReference type="InterPro" id="IPR014710">
    <property type="entry name" value="RmlC-like_jellyroll"/>
</dbReference>
<gene>
    <name evidence="6" type="ORF">NMP03_03225</name>
</gene>
<keyword evidence="1" id="KW-0805">Transcription regulation</keyword>
<evidence type="ECO:0000259" key="4">
    <source>
        <dbReference type="PROSITE" id="PS50042"/>
    </source>
</evidence>
<keyword evidence="2" id="KW-0238">DNA-binding</keyword>
<dbReference type="Proteomes" id="UP001058533">
    <property type="component" value="Chromosome"/>
</dbReference>
<protein>
    <submittedName>
        <fullName evidence="6">Crp/Fnr family transcriptional regulator</fullName>
    </submittedName>
</protein>
<dbReference type="InterPro" id="IPR000595">
    <property type="entry name" value="cNMP-bd_dom"/>
</dbReference>
<feature type="domain" description="Cyclic nucleotide-binding" evidence="4">
    <location>
        <begin position="35"/>
        <end position="114"/>
    </location>
</feature>
<dbReference type="InterPro" id="IPR036390">
    <property type="entry name" value="WH_DNA-bd_sf"/>
</dbReference>
<dbReference type="Pfam" id="PF13545">
    <property type="entry name" value="HTH_Crp_2"/>
    <property type="match status" value="1"/>
</dbReference>
<evidence type="ECO:0000313" key="6">
    <source>
        <dbReference type="EMBL" id="UUL83257.1"/>
    </source>
</evidence>
<evidence type="ECO:0000256" key="2">
    <source>
        <dbReference type="ARBA" id="ARBA00023125"/>
    </source>
</evidence>
<dbReference type="PANTHER" id="PTHR24567:SF68">
    <property type="entry name" value="DNA-BINDING TRANSCRIPTIONAL DUAL REGULATOR CRP"/>
    <property type="match status" value="1"/>
</dbReference>
<evidence type="ECO:0000256" key="1">
    <source>
        <dbReference type="ARBA" id="ARBA00023015"/>
    </source>
</evidence>
<dbReference type="RefSeq" id="WP_256507100.1">
    <property type="nucleotide sequence ID" value="NZ_CP101740.1"/>
</dbReference>
<sequence length="240" mass="26878">MSNAFTDRLRGHGPLSDDDVRLLTAACHSIRGHRAGHHLIREGDRPDPVFVMLEGWAARYKILPDGGRQIMAFMLPGDFCDIHIAVLEAMDHSIVTLTKAKVASLPRQQMEALVEARPAITRAFWWSQLVDQGVLRAWIVSMGRRKAQERVAHLMCELYIRMHNIGLATDNQCEMPLTQVVLADAVGLTPVHVNRVLQALRQAEVMDLRSGSLTILDPAKLARIAGFDANYLHRRLKRAA</sequence>
<feature type="domain" description="HTH crp-type" evidence="5">
    <location>
        <begin position="145"/>
        <end position="219"/>
    </location>
</feature>
<proteinExistence type="predicted"/>
<keyword evidence="3" id="KW-0804">Transcription</keyword>
<evidence type="ECO:0000313" key="7">
    <source>
        <dbReference type="Proteomes" id="UP001058533"/>
    </source>
</evidence>
<dbReference type="SUPFAM" id="SSF51206">
    <property type="entry name" value="cAMP-binding domain-like"/>
    <property type="match status" value="1"/>
</dbReference>